<comment type="caution">
    <text evidence="2">The sequence shown here is derived from an EMBL/GenBank/DDBJ whole genome shotgun (WGS) entry which is preliminary data.</text>
</comment>
<evidence type="ECO:0000256" key="1">
    <source>
        <dbReference type="SAM" id="MobiDB-lite"/>
    </source>
</evidence>
<name>A0A4C1Y255_EUMVA</name>
<evidence type="ECO:0000313" key="2">
    <source>
        <dbReference type="EMBL" id="GBP68475.1"/>
    </source>
</evidence>
<evidence type="ECO:0000313" key="3">
    <source>
        <dbReference type="Proteomes" id="UP000299102"/>
    </source>
</evidence>
<gene>
    <name evidence="2" type="ORF">EVAR_52636_1</name>
</gene>
<proteinExistence type="predicted"/>
<dbReference type="Proteomes" id="UP000299102">
    <property type="component" value="Unassembled WGS sequence"/>
</dbReference>
<sequence length="144" mass="16218">MLHGKLMRVMGTAILALAALPSAFHFIPTLRPAVMRHAIDERKNLSTKSEPRQQKFANQFRMAPLAGAAPHLGRRVRGRNQINASPRRAATFSAAPARPPAPAGRGEMRVRETRISIPNKYSGPWSRRWECLDASRLRRCRLIF</sequence>
<organism evidence="2 3">
    <name type="scientific">Eumeta variegata</name>
    <name type="common">Bagworm moth</name>
    <name type="synonym">Eumeta japonica</name>
    <dbReference type="NCBI Taxonomy" id="151549"/>
    <lineage>
        <taxon>Eukaryota</taxon>
        <taxon>Metazoa</taxon>
        <taxon>Ecdysozoa</taxon>
        <taxon>Arthropoda</taxon>
        <taxon>Hexapoda</taxon>
        <taxon>Insecta</taxon>
        <taxon>Pterygota</taxon>
        <taxon>Neoptera</taxon>
        <taxon>Endopterygota</taxon>
        <taxon>Lepidoptera</taxon>
        <taxon>Glossata</taxon>
        <taxon>Ditrysia</taxon>
        <taxon>Tineoidea</taxon>
        <taxon>Psychidae</taxon>
        <taxon>Oiketicinae</taxon>
        <taxon>Eumeta</taxon>
    </lineage>
</organism>
<dbReference type="EMBL" id="BGZK01001012">
    <property type="protein sequence ID" value="GBP68475.1"/>
    <property type="molecule type" value="Genomic_DNA"/>
</dbReference>
<protein>
    <submittedName>
        <fullName evidence="2">Uncharacterized protein</fullName>
    </submittedName>
</protein>
<dbReference type="AlphaFoldDB" id="A0A4C1Y255"/>
<feature type="region of interest" description="Disordered" evidence="1">
    <location>
        <begin position="85"/>
        <end position="108"/>
    </location>
</feature>
<accession>A0A4C1Y255</accession>
<feature type="compositionally biased region" description="Low complexity" evidence="1">
    <location>
        <begin position="85"/>
        <end position="96"/>
    </location>
</feature>
<reference evidence="2 3" key="1">
    <citation type="journal article" date="2019" name="Commun. Biol.">
        <title>The bagworm genome reveals a unique fibroin gene that provides high tensile strength.</title>
        <authorList>
            <person name="Kono N."/>
            <person name="Nakamura H."/>
            <person name="Ohtoshi R."/>
            <person name="Tomita M."/>
            <person name="Numata K."/>
            <person name="Arakawa K."/>
        </authorList>
    </citation>
    <scope>NUCLEOTIDE SEQUENCE [LARGE SCALE GENOMIC DNA]</scope>
</reference>
<keyword evidence="3" id="KW-1185">Reference proteome</keyword>